<feature type="domain" description="EamA" evidence="7">
    <location>
        <begin position="150"/>
        <end position="291"/>
    </location>
</feature>
<keyword evidence="4 6" id="KW-1133">Transmembrane helix</keyword>
<evidence type="ECO:0000313" key="8">
    <source>
        <dbReference type="EMBL" id="KKQ87844.1"/>
    </source>
</evidence>
<dbReference type="EMBL" id="LBVO01000046">
    <property type="protein sequence ID" value="KKQ87844.1"/>
    <property type="molecule type" value="Genomic_DNA"/>
</dbReference>
<reference evidence="8 9" key="1">
    <citation type="journal article" date="2015" name="Nature">
        <title>rRNA introns, odd ribosomes, and small enigmatic genomes across a large radiation of phyla.</title>
        <authorList>
            <person name="Brown C.T."/>
            <person name="Hug L.A."/>
            <person name="Thomas B.C."/>
            <person name="Sharon I."/>
            <person name="Castelle C.J."/>
            <person name="Singh A."/>
            <person name="Wilkins M.J."/>
            <person name="Williams K.H."/>
            <person name="Banfield J.F."/>
        </authorList>
    </citation>
    <scope>NUCLEOTIDE SEQUENCE [LARGE SCALE GENOMIC DNA]</scope>
</reference>
<evidence type="ECO:0000313" key="9">
    <source>
        <dbReference type="Proteomes" id="UP000033934"/>
    </source>
</evidence>
<feature type="transmembrane region" description="Helical" evidence="6">
    <location>
        <begin position="100"/>
        <end position="118"/>
    </location>
</feature>
<feature type="domain" description="EamA" evidence="7">
    <location>
        <begin position="4"/>
        <end position="140"/>
    </location>
</feature>
<feature type="transmembrane region" description="Helical" evidence="6">
    <location>
        <begin position="124"/>
        <end position="141"/>
    </location>
</feature>
<dbReference type="InterPro" id="IPR000620">
    <property type="entry name" value="EamA_dom"/>
</dbReference>
<protein>
    <recommendedName>
        <fullName evidence="7">EamA domain-containing protein</fullName>
    </recommendedName>
</protein>
<evidence type="ECO:0000256" key="2">
    <source>
        <dbReference type="ARBA" id="ARBA00022475"/>
    </source>
</evidence>
<feature type="transmembrane region" description="Helical" evidence="6">
    <location>
        <begin position="153"/>
        <end position="172"/>
    </location>
</feature>
<feature type="transmembrane region" description="Helical" evidence="6">
    <location>
        <begin position="69"/>
        <end position="88"/>
    </location>
</feature>
<feature type="transmembrane region" description="Helical" evidence="6">
    <location>
        <begin position="192"/>
        <end position="209"/>
    </location>
</feature>
<accession>A0A0G0NPM4</accession>
<organism evidence="8 9">
    <name type="scientific">Berkelbacteria bacterium GW2011_GWA2_38_9</name>
    <dbReference type="NCBI Taxonomy" id="1618334"/>
    <lineage>
        <taxon>Bacteria</taxon>
        <taxon>Candidatus Berkelbacteria</taxon>
    </lineage>
</organism>
<keyword evidence="5 6" id="KW-0472">Membrane</keyword>
<sequence>MLKKGIYYSIITAIISGISVFINGFASKSFADPFLFTTMKNAIVAVFLSSILIGLFSMKKLTKLRWQDWLILIVIGLVGGSIPFLLFFKGLSMSTTSIAAFLQKTLFIWSTILAFFWLKEKITWHHLVGFAALLLGIGLMSPWKEVRFGTGEILVLIATLLWAIEAVLVRKISQKPDYLLSTIYYLLPWGRMFFGSVFMVIYIGAMGGVREIGGIRAENAWWLVLTSVFLLGYVTTWYASLKHAPIVVATSILAIAFPITVILNSIFVTQQISGNILLGLIIAVIAVLFLLRPIRLIGQI</sequence>
<feature type="transmembrane region" description="Helical" evidence="6">
    <location>
        <begin position="246"/>
        <end position="269"/>
    </location>
</feature>
<dbReference type="PANTHER" id="PTHR32322">
    <property type="entry name" value="INNER MEMBRANE TRANSPORTER"/>
    <property type="match status" value="1"/>
</dbReference>
<dbReference type="Pfam" id="PF00892">
    <property type="entry name" value="EamA"/>
    <property type="match status" value="2"/>
</dbReference>
<dbReference type="AlphaFoldDB" id="A0A0G0NPM4"/>
<keyword evidence="3 6" id="KW-0812">Transmembrane</keyword>
<dbReference type="PANTHER" id="PTHR32322:SF18">
    <property type="entry name" value="S-ADENOSYLMETHIONINE_S-ADENOSYLHOMOCYSTEINE TRANSPORTER"/>
    <property type="match status" value="1"/>
</dbReference>
<feature type="transmembrane region" description="Helical" evidence="6">
    <location>
        <begin position="221"/>
        <end position="240"/>
    </location>
</feature>
<comment type="subcellular location">
    <subcellularLocation>
        <location evidence="1">Cell membrane</location>
        <topology evidence="1">Multi-pass membrane protein</topology>
    </subcellularLocation>
</comment>
<evidence type="ECO:0000256" key="6">
    <source>
        <dbReference type="SAM" id="Phobius"/>
    </source>
</evidence>
<keyword evidence="2" id="KW-1003">Cell membrane</keyword>
<dbReference type="InterPro" id="IPR050638">
    <property type="entry name" value="AA-Vitamin_Transporters"/>
</dbReference>
<evidence type="ECO:0000256" key="1">
    <source>
        <dbReference type="ARBA" id="ARBA00004651"/>
    </source>
</evidence>
<dbReference type="GO" id="GO:0005886">
    <property type="term" value="C:plasma membrane"/>
    <property type="evidence" value="ECO:0007669"/>
    <property type="project" value="UniProtKB-SubCell"/>
</dbReference>
<feature type="transmembrane region" description="Helical" evidence="6">
    <location>
        <begin position="6"/>
        <end position="26"/>
    </location>
</feature>
<comment type="caution">
    <text evidence="8">The sequence shown here is derived from an EMBL/GenBank/DDBJ whole genome shotgun (WGS) entry which is preliminary data.</text>
</comment>
<proteinExistence type="predicted"/>
<feature type="transmembrane region" description="Helical" evidence="6">
    <location>
        <begin position="276"/>
        <end position="294"/>
    </location>
</feature>
<feature type="transmembrane region" description="Helical" evidence="6">
    <location>
        <begin position="38"/>
        <end position="57"/>
    </location>
</feature>
<evidence type="ECO:0000256" key="3">
    <source>
        <dbReference type="ARBA" id="ARBA00022692"/>
    </source>
</evidence>
<dbReference type="SUPFAM" id="SSF103481">
    <property type="entry name" value="Multidrug resistance efflux transporter EmrE"/>
    <property type="match status" value="2"/>
</dbReference>
<evidence type="ECO:0000256" key="5">
    <source>
        <dbReference type="ARBA" id="ARBA00023136"/>
    </source>
</evidence>
<name>A0A0G0NPM4_9BACT</name>
<gene>
    <name evidence="8" type="ORF">UT11_C0046G0009</name>
</gene>
<evidence type="ECO:0000256" key="4">
    <source>
        <dbReference type="ARBA" id="ARBA00022989"/>
    </source>
</evidence>
<dbReference type="Proteomes" id="UP000033934">
    <property type="component" value="Unassembled WGS sequence"/>
</dbReference>
<dbReference type="InterPro" id="IPR037185">
    <property type="entry name" value="EmrE-like"/>
</dbReference>
<evidence type="ECO:0000259" key="7">
    <source>
        <dbReference type="Pfam" id="PF00892"/>
    </source>
</evidence>